<organism evidence="6 7">
    <name type="scientific">Thalassobaculum litoreum DSM 18839</name>
    <dbReference type="NCBI Taxonomy" id="1123362"/>
    <lineage>
        <taxon>Bacteria</taxon>
        <taxon>Pseudomonadati</taxon>
        <taxon>Pseudomonadota</taxon>
        <taxon>Alphaproteobacteria</taxon>
        <taxon>Rhodospirillales</taxon>
        <taxon>Thalassobaculaceae</taxon>
        <taxon>Thalassobaculum</taxon>
    </lineage>
</organism>
<keyword evidence="5" id="KW-0460">Magnesium</keyword>
<dbReference type="RefSeq" id="WP_028793845.1">
    <property type="nucleotide sequence ID" value="NZ_FNBW01000002.1"/>
</dbReference>
<dbReference type="GO" id="GO:0046872">
    <property type="term" value="F:metal ion binding"/>
    <property type="evidence" value="ECO:0007669"/>
    <property type="project" value="UniProtKB-KW"/>
</dbReference>
<keyword evidence="5" id="KW-0479">Metal-binding</keyword>
<dbReference type="CDD" id="cd16841">
    <property type="entry name" value="RraA_family"/>
    <property type="match status" value="1"/>
</dbReference>
<dbReference type="SUPFAM" id="SSF89562">
    <property type="entry name" value="RraA-like"/>
    <property type="match status" value="1"/>
</dbReference>
<dbReference type="Gene3D" id="3.50.30.40">
    <property type="entry name" value="Ribonuclease E inhibitor RraA/RraA-like"/>
    <property type="match status" value="1"/>
</dbReference>
<name>A0A8G2BF15_9PROT</name>
<evidence type="ECO:0000256" key="1">
    <source>
        <dbReference type="ARBA" id="ARBA00001968"/>
    </source>
</evidence>
<reference evidence="6 7" key="1">
    <citation type="submission" date="2016-10" db="EMBL/GenBank/DDBJ databases">
        <authorList>
            <person name="Varghese N."/>
            <person name="Submissions S."/>
        </authorList>
    </citation>
    <scope>NUCLEOTIDE SEQUENCE [LARGE SCALE GENOMIC DNA]</scope>
    <source>
        <strain evidence="6 7">DSM 18839</strain>
    </source>
</reference>
<feature type="binding site" evidence="5">
    <location>
        <begin position="94"/>
        <end position="97"/>
    </location>
    <ligand>
        <name>substrate</name>
    </ligand>
</feature>
<evidence type="ECO:0000313" key="6">
    <source>
        <dbReference type="EMBL" id="SDF27391.1"/>
    </source>
</evidence>
<feature type="binding site" evidence="5">
    <location>
        <position position="117"/>
    </location>
    <ligand>
        <name>Mg(2+)</name>
        <dbReference type="ChEBI" id="CHEBI:18420"/>
    </ligand>
</feature>
<gene>
    <name evidence="6" type="ORF">SAMN05660686_00850</name>
</gene>
<comment type="cofactor">
    <cofactor evidence="5">
        <name>Mg(2+)</name>
        <dbReference type="ChEBI" id="CHEBI:18420"/>
    </cofactor>
</comment>
<accession>A0A8G2BF15</accession>
<evidence type="ECO:0000313" key="7">
    <source>
        <dbReference type="Proteomes" id="UP000198615"/>
    </source>
</evidence>
<dbReference type="OrthoDB" id="9812532at2"/>
<evidence type="ECO:0000256" key="5">
    <source>
        <dbReference type="PIRSR" id="PIRSR605493-1"/>
    </source>
</evidence>
<protein>
    <recommendedName>
        <fullName evidence="2">Putative 4-hydroxy-4-methyl-2-oxoglutarate aldolase</fullName>
    </recommendedName>
    <alternativeName>
        <fullName evidence="3">Regulator of ribonuclease activity homolog</fullName>
    </alternativeName>
    <alternativeName>
        <fullName evidence="4">RraA-like protein</fullName>
    </alternativeName>
</protein>
<proteinExistence type="predicted"/>
<evidence type="ECO:0000256" key="2">
    <source>
        <dbReference type="ARBA" id="ARBA00016549"/>
    </source>
</evidence>
<dbReference type="InterPro" id="IPR005493">
    <property type="entry name" value="RraA/RraA-like"/>
</dbReference>
<sequence>MTDIASLVAGFRDIATPTIANALDELDLNGVITGLNAVVPGTKAVGPAVTVRQQTGAKGTFPVEDFKVGHMIEAAGAGDVIVVDNGGNPVSTWGGMASYAAKIQGIEGLLVEGGVRDWEEQQEFRFPIFARHMVPTPGKTRLKVEAIGEPITIEGVLIRPGDLIVADGSGICVIPIDRAAEILEMTRRYADDDAQAMKEMDNGLTFREALAKFAKI</sequence>
<comment type="caution">
    <text evidence="6">The sequence shown here is derived from an EMBL/GenBank/DDBJ whole genome shotgun (WGS) entry which is preliminary data.</text>
</comment>
<dbReference type="PANTHER" id="PTHR33254:SF4">
    <property type="entry name" value="4-HYDROXY-4-METHYL-2-OXOGLUTARATE ALDOLASE 3-RELATED"/>
    <property type="match status" value="1"/>
</dbReference>
<evidence type="ECO:0000256" key="4">
    <source>
        <dbReference type="ARBA" id="ARBA00030169"/>
    </source>
</evidence>
<feature type="binding site" evidence="5">
    <location>
        <position position="116"/>
    </location>
    <ligand>
        <name>substrate</name>
    </ligand>
</feature>
<dbReference type="EMBL" id="FNBW01000002">
    <property type="protein sequence ID" value="SDF27391.1"/>
    <property type="molecule type" value="Genomic_DNA"/>
</dbReference>
<keyword evidence="7" id="KW-1185">Reference proteome</keyword>
<comment type="cofactor">
    <cofactor evidence="1">
        <name>a divalent metal cation</name>
        <dbReference type="ChEBI" id="CHEBI:60240"/>
    </cofactor>
</comment>
<dbReference type="PANTHER" id="PTHR33254">
    <property type="entry name" value="4-HYDROXY-4-METHYL-2-OXOGLUTARATE ALDOLASE 3-RELATED"/>
    <property type="match status" value="1"/>
</dbReference>
<dbReference type="Pfam" id="PF03737">
    <property type="entry name" value="RraA-like"/>
    <property type="match status" value="1"/>
</dbReference>
<dbReference type="AlphaFoldDB" id="A0A8G2BF15"/>
<dbReference type="Proteomes" id="UP000198615">
    <property type="component" value="Unassembled WGS sequence"/>
</dbReference>
<dbReference type="InterPro" id="IPR036704">
    <property type="entry name" value="RraA/RraA-like_sf"/>
</dbReference>
<evidence type="ECO:0000256" key="3">
    <source>
        <dbReference type="ARBA" id="ARBA00029596"/>
    </source>
</evidence>